<organism evidence="1 2">
    <name type="scientific">Blattamonas nauphoetae</name>
    <dbReference type="NCBI Taxonomy" id="2049346"/>
    <lineage>
        <taxon>Eukaryota</taxon>
        <taxon>Metamonada</taxon>
        <taxon>Preaxostyla</taxon>
        <taxon>Oxymonadida</taxon>
        <taxon>Blattamonas</taxon>
    </lineage>
</organism>
<accession>A0ABQ9WZF4</accession>
<comment type="caution">
    <text evidence="1">The sequence shown here is derived from an EMBL/GenBank/DDBJ whole genome shotgun (WGS) entry which is preliminary data.</text>
</comment>
<dbReference type="SUPFAM" id="SSF51126">
    <property type="entry name" value="Pectin lyase-like"/>
    <property type="match status" value="1"/>
</dbReference>
<sequence length="607" mass="66451">MPLCIPSQLSQSSLGNSISNSVGALQGTIMEDFNLGGTFLSKNTTFTHCESTPSPSLDIIVADRIDSEGFSFFTQIADTLRPPEQSYFYATIVNPISFTNCSFEHMSRDAEIENQNGLALCLQTPAPLTVTRCSFSDIRSNNGEGLAITTTDIQGQSPIIVFIEECTFSKCISDDTFTEVGGAALLFQAPGVSFSTFESTSAVKGGAFSGQTEYSIFFSNFQNNTAQTDPDWSLGSPCVVCGCTESVDDWTIDDSLIVVSDDGEGTNCTKDQPCGTLANALTKANEVKVFTINVCPGSFEPTTISSMSEMLTIRGHYPLDTVKNSSMMTTFALGIDFDASVTVKDFILSPLEGQRLVECRSTKTIILSALQIVNVHSVTVPLFDFSAGSISFEDSQLENITSTDCPLIKISTSAEFTMRAVLLRNIVSTHCAIWIMSGGKFTTTFCIFHRLTRTEGKGAAAIDAEEFGGFNVDSHFSNCISRKGRVGALFLSHSNRPGNITISGYFLKNQGEKTNDAHDILLFDFKLSNIDRWAFMRVNSMSHSPSIVENGDIHPDPTPIVYLDIIDDDDWLLKMKNRLHILLWSDFIELDYHQLSLQSDPSFYCDV</sequence>
<dbReference type="InterPro" id="IPR011050">
    <property type="entry name" value="Pectin_lyase_fold/virulence"/>
</dbReference>
<dbReference type="EMBL" id="JARBJD010000288">
    <property type="protein sequence ID" value="KAK2944698.1"/>
    <property type="molecule type" value="Genomic_DNA"/>
</dbReference>
<name>A0ABQ9WZF4_9EUKA</name>
<proteinExistence type="predicted"/>
<evidence type="ECO:0000313" key="1">
    <source>
        <dbReference type="EMBL" id="KAK2944698.1"/>
    </source>
</evidence>
<keyword evidence="2" id="KW-1185">Reference proteome</keyword>
<evidence type="ECO:0000313" key="2">
    <source>
        <dbReference type="Proteomes" id="UP001281761"/>
    </source>
</evidence>
<protein>
    <submittedName>
        <fullName evidence="1">Uncharacterized protein</fullName>
    </submittedName>
</protein>
<reference evidence="1 2" key="1">
    <citation type="journal article" date="2022" name="bioRxiv">
        <title>Genomics of Preaxostyla Flagellates Illuminates Evolutionary Transitions and the Path Towards Mitochondrial Loss.</title>
        <authorList>
            <person name="Novak L.V.F."/>
            <person name="Treitli S.C."/>
            <person name="Pyrih J."/>
            <person name="Halakuc P."/>
            <person name="Pipaliya S.V."/>
            <person name="Vacek V."/>
            <person name="Brzon O."/>
            <person name="Soukal P."/>
            <person name="Eme L."/>
            <person name="Dacks J.B."/>
            <person name="Karnkowska A."/>
            <person name="Elias M."/>
            <person name="Hampl V."/>
        </authorList>
    </citation>
    <scope>NUCLEOTIDE SEQUENCE [LARGE SCALE GENOMIC DNA]</scope>
    <source>
        <strain evidence="1">NAU3</strain>
        <tissue evidence="1">Gut</tissue>
    </source>
</reference>
<dbReference type="Proteomes" id="UP001281761">
    <property type="component" value="Unassembled WGS sequence"/>
</dbReference>
<gene>
    <name evidence="1" type="ORF">BLNAU_20391</name>
</gene>